<dbReference type="InterPro" id="IPR050595">
    <property type="entry name" value="Bact_response_regulator"/>
</dbReference>
<organism evidence="4 5">
    <name type="scientific">Phenylobacterium montanum</name>
    <dbReference type="NCBI Taxonomy" id="2823693"/>
    <lineage>
        <taxon>Bacteria</taxon>
        <taxon>Pseudomonadati</taxon>
        <taxon>Pseudomonadota</taxon>
        <taxon>Alphaproteobacteria</taxon>
        <taxon>Caulobacterales</taxon>
        <taxon>Caulobacteraceae</taxon>
        <taxon>Phenylobacterium</taxon>
    </lineage>
</organism>
<dbReference type="Gene3D" id="3.40.50.2300">
    <property type="match status" value="1"/>
</dbReference>
<dbReference type="InterPro" id="IPR001789">
    <property type="entry name" value="Sig_transdc_resp-reg_receiver"/>
</dbReference>
<dbReference type="EMBL" id="CP073078">
    <property type="protein sequence ID" value="QUD86197.1"/>
    <property type="molecule type" value="Genomic_DNA"/>
</dbReference>
<dbReference type="PANTHER" id="PTHR44591">
    <property type="entry name" value="STRESS RESPONSE REGULATOR PROTEIN 1"/>
    <property type="match status" value="1"/>
</dbReference>
<keyword evidence="5" id="KW-1185">Reference proteome</keyword>
<dbReference type="PANTHER" id="PTHR44591:SF3">
    <property type="entry name" value="RESPONSE REGULATORY DOMAIN-CONTAINING PROTEIN"/>
    <property type="match status" value="1"/>
</dbReference>
<dbReference type="CDD" id="cd17546">
    <property type="entry name" value="REC_hyHK_CKI1_RcsC-like"/>
    <property type="match status" value="1"/>
</dbReference>
<evidence type="ECO:0000259" key="3">
    <source>
        <dbReference type="PROSITE" id="PS50110"/>
    </source>
</evidence>
<dbReference type="GO" id="GO:0000160">
    <property type="term" value="P:phosphorelay signal transduction system"/>
    <property type="evidence" value="ECO:0007669"/>
    <property type="project" value="InterPro"/>
</dbReference>
<sequence length="170" mass="19023">MSDRTGLGGFHILVIDDNAQMRTIIGTVLAAAGVRNLHYAQDGREGLVMLAQRPIDVVFVDLEMPVMNGLAFIRAARALEGDKRRTPIIMLTGHSDTPSVLRARDLGVDEFLGKPVTAKSILQRLEMVIFRQRAFVIAQRYVGPDRRRRTMLNYAGPRRRASELVDVLEL</sequence>
<dbReference type="SMART" id="SM00448">
    <property type="entry name" value="REC"/>
    <property type="match status" value="1"/>
</dbReference>
<keyword evidence="1 2" id="KW-0597">Phosphoprotein</keyword>
<protein>
    <submittedName>
        <fullName evidence="4">Response regulator</fullName>
    </submittedName>
</protein>
<dbReference type="SUPFAM" id="SSF52172">
    <property type="entry name" value="CheY-like"/>
    <property type="match status" value="1"/>
</dbReference>
<name>A0A975FWF7_9CAUL</name>
<evidence type="ECO:0000313" key="5">
    <source>
        <dbReference type="Proteomes" id="UP000676409"/>
    </source>
</evidence>
<dbReference type="InterPro" id="IPR011006">
    <property type="entry name" value="CheY-like_superfamily"/>
</dbReference>
<proteinExistence type="predicted"/>
<evidence type="ECO:0000256" key="1">
    <source>
        <dbReference type="ARBA" id="ARBA00022553"/>
    </source>
</evidence>
<accession>A0A975FWF7</accession>
<dbReference type="Proteomes" id="UP000676409">
    <property type="component" value="Chromosome"/>
</dbReference>
<evidence type="ECO:0000256" key="2">
    <source>
        <dbReference type="PROSITE-ProRule" id="PRU00169"/>
    </source>
</evidence>
<dbReference type="Pfam" id="PF00072">
    <property type="entry name" value="Response_reg"/>
    <property type="match status" value="1"/>
</dbReference>
<feature type="modified residue" description="4-aspartylphosphate" evidence="2">
    <location>
        <position position="61"/>
    </location>
</feature>
<gene>
    <name evidence="4" type="ORF">KCG34_13920</name>
</gene>
<reference evidence="4" key="1">
    <citation type="submission" date="2021-04" db="EMBL/GenBank/DDBJ databases">
        <title>The complete genome sequence of Caulobacter sp. S6.</title>
        <authorList>
            <person name="Tang Y."/>
            <person name="Ouyang W."/>
            <person name="Liu Q."/>
            <person name="Huang B."/>
            <person name="Guo Z."/>
            <person name="Lei P."/>
        </authorList>
    </citation>
    <scope>NUCLEOTIDE SEQUENCE</scope>
    <source>
        <strain evidence="4">S6</strain>
    </source>
</reference>
<dbReference type="RefSeq" id="WP_211936249.1">
    <property type="nucleotide sequence ID" value="NZ_CP073078.1"/>
</dbReference>
<dbReference type="KEGG" id="caul:KCG34_13920"/>
<evidence type="ECO:0000313" key="4">
    <source>
        <dbReference type="EMBL" id="QUD86197.1"/>
    </source>
</evidence>
<feature type="domain" description="Response regulatory" evidence="3">
    <location>
        <begin position="11"/>
        <end position="129"/>
    </location>
</feature>
<dbReference type="AlphaFoldDB" id="A0A975FWF7"/>
<dbReference type="PROSITE" id="PS50110">
    <property type="entry name" value="RESPONSE_REGULATORY"/>
    <property type="match status" value="1"/>
</dbReference>